<gene>
    <name evidence="3" type="primary">orf298</name>
</gene>
<evidence type="ECO:0000256" key="1">
    <source>
        <dbReference type="SAM" id="Phobius"/>
    </source>
</evidence>
<dbReference type="InterPro" id="IPR027434">
    <property type="entry name" value="Homing_endonucl"/>
</dbReference>
<keyword evidence="1" id="KW-0472">Membrane</keyword>
<evidence type="ECO:0000259" key="2">
    <source>
        <dbReference type="Pfam" id="PF00961"/>
    </source>
</evidence>
<dbReference type="Pfam" id="PF00961">
    <property type="entry name" value="LAGLIDADG_1"/>
    <property type="match status" value="1"/>
</dbReference>
<accession>A0A4Y5MV43</accession>
<geneLocation type="mitochondrion" evidence="3"/>
<feature type="transmembrane region" description="Helical" evidence="1">
    <location>
        <begin position="6"/>
        <end position="31"/>
    </location>
</feature>
<evidence type="ECO:0000313" key="3">
    <source>
        <dbReference type="EMBL" id="QCW06934.1"/>
    </source>
</evidence>
<organism evidence="3">
    <name type="scientific">Orbilia brochopaga</name>
    <dbReference type="NCBI Taxonomy" id="3140254"/>
    <lineage>
        <taxon>Eukaryota</taxon>
        <taxon>Fungi</taxon>
        <taxon>Dikarya</taxon>
        <taxon>Ascomycota</taxon>
        <taxon>Pezizomycotina</taxon>
        <taxon>Orbiliomycetes</taxon>
        <taxon>Orbiliales</taxon>
        <taxon>Orbiliaceae</taxon>
        <taxon>Orbilia</taxon>
    </lineage>
</organism>
<sequence>MEYENFTKLGLILCTYSYNYIDVVIILNVLIIKYKLSCRLINSNGKPTILIPAKCLGCLRKIIITYLITGIFNKISQIVSNASNNNLNLKHFKEQGGGGVNQQGVMSIQTIDNNTNNIDFNENINKLNNISFDRNILNRYNKKFLEWFIGFSEGDDSFVISKGSKIYIIYLHIVNLPLLYEIKAQLNMVNIYSNAKSAYLFIKSKDEIKTLIVIFNGNLVLQKCKLQFDKWALNFKSKYNLNFNIKSNKINPTLTDSWLAGLFKLKDHLLLHLVKPKLINNLRGGGGQKDTELEFIYK</sequence>
<dbReference type="EMBL" id="MK820635">
    <property type="protein sequence ID" value="QCW06934.1"/>
    <property type="molecule type" value="Genomic_DNA"/>
</dbReference>
<dbReference type="InterPro" id="IPR004860">
    <property type="entry name" value="LAGLIDADG_dom"/>
</dbReference>
<dbReference type="GO" id="GO:0004519">
    <property type="term" value="F:endonuclease activity"/>
    <property type="evidence" value="ECO:0007669"/>
    <property type="project" value="InterPro"/>
</dbReference>
<name>A0A4Y5MV43_9PEZI</name>
<reference evidence="3" key="1">
    <citation type="submission" date="2019-04" db="EMBL/GenBank/DDBJ databases">
        <authorList>
            <person name="Yu Z."/>
            <person name="Deng C."/>
        </authorList>
    </citation>
    <scope>NUCLEOTIDE SEQUENCE</scope>
</reference>
<keyword evidence="3" id="KW-0496">Mitochondrion</keyword>
<keyword evidence="1" id="KW-0812">Transmembrane</keyword>
<dbReference type="AlphaFoldDB" id="A0A4Y5MV43"/>
<dbReference type="GO" id="GO:0005739">
    <property type="term" value="C:mitochondrion"/>
    <property type="evidence" value="ECO:0007669"/>
    <property type="project" value="UniProtKB-ARBA"/>
</dbReference>
<feature type="domain" description="Homing endonuclease LAGLIDADG" evidence="2">
    <location>
        <begin position="149"/>
        <end position="232"/>
    </location>
</feature>
<keyword evidence="1" id="KW-1133">Transmembrane helix</keyword>
<dbReference type="Gene3D" id="3.10.28.10">
    <property type="entry name" value="Homing endonucleases"/>
    <property type="match status" value="2"/>
</dbReference>
<protein>
    <recommendedName>
        <fullName evidence="2">Homing endonuclease LAGLIDADG domain-containing protein</fullName>
    </recommendedName>
</protein>
<dbReference type="InterPro" id="IPR051289">
    <property type="entry name" value="LAGLIDADG_Endonuclease"/>
</dbReference>
<dbReference type="SUPFAM" id="SSF55608">
    <property type="entry name" value="Homing endonucleases"/>
    <property type="match status" value="2"/>
</dbReference>
<dbReference type="PANTHER" id="PTHR36181">
    <property type="entry name" value="INTRON-ENCODED ENDONUCLEASE AI3-RELATED"/>
    <property type="match status" value="1"/>
</dbReference>
<dbReference type="PANTHER" id="PTHR36181:SF2">
    <property type="entry name" value="INTRON-ENCODED ENDONUCLEASE AI3-RELATED"/>
    <property type="match status" value="1"/>
</dbReference>
<proteinExistence type="predicted"/>